<keyword evidence="3" id="KW-0804">Transcription</keyword>
<name>A0A136PR27_9ACTN</name>
<dbReference type="PANTHER" id="PTHR30055:SF234">
    <property type="entry name" value="HTH-TYPE TRANSCRIPTIONAL REGULATOR BETI"/>
    <property type="match status" value="1"/>
</dbReference>
<reference evidence="6 7" key="1">
    <citation type="submission" date="2016-01" db="EMBL/GenBank/DDBJ databases">
        <title>Whole genome sequence and analysis of Micromonospora rosaria DSM 803, which can produce antibacterial substance rosamicin.</title>
        <authorList>
            <person name="Yang H."/>
            <person name="He X."/>
            <person name="Zhu D."/>
        </authorList>
    </citation>
    <scope>NUCLEOTIDE SEQUENCE [LARGE SCALE GENOMIC DNA]</scope>
    <source>
        <strain evidence="6 7">DSM 803</strain>
    </source>
</reference>
<organism evidence="6 7">
    <name type="scientific">Micromonospora rosaria</name>
    <dbReference type="NCBI Taxonomy" id="47874"/>
    <lineage>
        <taxon>Bacteria</taxon>
        <taxon>Bacillati</taxon>
        <taxon>Actinomycetota</taxon>
        <taxon>Actinomycetes</taxon>
        <taxon>Micromonosporales</taxon>
        <taxon>Micromonosporaceae</taxon>
        <taxon>Micromonospora</taxon>
    </lineage>
</organism>
<dbReference type="SUPFAM" id="SSF46689">
    <property type="entry name" value="Homeodomain-like"/>
    <property type="match status" value="1"/>
</dbReference>
<evidence type="ECO:0000256" key="4">
    <source>
        <dbReference type="PROSITE-ProRule" id="PRU00335"/>
    </source>
</evidence>
<dbReference type="OrthoDB" id="3784817at2"/>
<sequence>MITPAGSSRDRIVRAAATLLAEGGREAVTTRAVGRAAGVQAPTIYRQFGDMPGLLDAAVSYRLAAYLHAESAGDLTGDPVDDLRRGWDVQVGFGLAEPACHALMYGDPSRTPTAARVAADILHQLVHRVAEAGRLRSGVAEATGMLHAAAGGVTLALIRAEPDRRDPALSTRTREALLASLVTDSVVARAVSAAADPVRHAVALRTALPHLPGDLTPAERALLTEWLDRLTRAPAPGTPR</sequence>
<dbReference type="Proteomes" id="UP000070620">
    <property type="component" value="Unassembled WGS sequence"/>
</dbReference>
<dbReference type="EMBL" id="LRQV01000056">
    <property type="protein sequence ID" value="KXK60883.1"/>
    <property type="molecule type" value="Genomic_DNA"/>
</dbReference>
<feature type="domain" description="HTH tetR-type" evidence="5">
    <location>
        <begin position="6"/>
        <end position="66"/>
    </location>
</feature>
<keyword evidence="1" id="KW-0805">Transcription regulation</keyword>
<dbReference type="RefSeq" id="WP_067366762.1">
    <property type="nucleotide sequence ID" value="NZ_JBIUBN010000009.1"/>
</dbReference>
<evidence type="ECO:0000256" key="2">
    <source>
        <dbReference type="ARBA" id="ARBA00023125"/>
    </source>
</evidence>
<evidence type="ECO:0000313" key="6">
    <source>
        <dbReference type="EMBL" id="KXK60883.1"/>
    </source>
</evidence>
<evidence type="ECO:0000256" key="1">
    <source>
        <dbReference type="ARBA" id="ARBA00023015"/>
    </source>
</evidence>
<protein>
    <recommendedName>
        <fullName evidence="5">HTH tetR-type domain-containing protein</fullName>
    </recommendedName>
</protein>
<dbReference type="PANTHER" id="PTHR30055">
    <property type="entry name" value="HTH-TYPE TRANSCRIPTIONAL REGULATOR RUTR"/>
    <property type="match status" value="1"/>
</dbReference>
<dbReference type="GO" id="GO:0000976">
    <property type="term" value="F:transcription cis-regulatory region binding"/>
    <property type="evidence" value="ECO:0007669"/>
    <property type="project" value="TreeGrafter"/>
</dbReference>
<evidence type="ECO:0000256" key="3">
    <source>
        <dbReference type="ARBA" id="ARBA00023163"/>
    </source>
</evidence>
<dbReference type="InterPro" id="IPR009057">
    <property type="entry name" value="Homeodomain-like_sf"/>
</dbReference>
<evidence type="ECO:0000313" key="7">
    <source>
        <dbReference type="Proteomes" id="UP000070620"/>
    </source>
</evidence>
<dbReference type="AlphaFoldDB" id="A0A136PR27"/>
<accession>A0A136PR27</accession>
<keyword evidence="7" id="KW-1185">Reference proteome</keyword>
<feature type="DNA-binding region" description="H-T-H motif" evidence="4">
    <location>
        <begin position="29"/>
        <end position="48"/>
    </location>
</feature>
<dbReference type="InterPro" id="IPR001647">
    <property type="entry name" value="HTH_TetR"/>
</dbReference>
<evidence type="ECO:0000259" key="5">
    <source>
        <dbReference type="PROSITE" id="PS50977"/>
    </source>
</evidence>
<keyword evidence="2 4" id="KW-0238">DNA-binding</keyword>
<dbReference type="InterPro" id="IPR050109">
    <property type="entry name" value="HTH-type_TetR-like_transc_reg"/>
</dbReference>
<comment type="caution">
    <text evidence="6">The sequence shown here is derived from an EMBL/GenBank/DDBJ whole genome shotgun (WGS) entry which is preliminary data.</text>
</comment>
<dbReference type="GO" id="GO:0003700">
    <property type="term" value="F:DNA-binding transcription factor activity"/>
    <property type="evidence" value="ECO:0007669"/>
    <property type="project" value="TreeGrafter"/>
</dbReference>
<dbReference type="Pfam" id="PF00440">
    <property type="entry name" value="TetR_N"/>
    <property type="match status" value="1"/>
</dbReference>
<dbReference type="PROSITE" id="PS50977">
    <property type="entry name" value="HTH_TETR_2"/>
    <property type="match status" value="1"/>
</dbReference>
<dbReference type="Gene3D" id="1.10.357.10">
    <property type="entry name" value="Tetracycline Repressor, domain 2"/>
    <property type="match status" value="1"/>
</dbReference>
<gene>
    <name evidence="6" type="ORF">AWW66_16515</name>
</gene>
<proteinExistence type="predicted"/>